<reference evidence="1" key="1">
    <citation type="journal article" date="2017" name="Science">
        <title>Giant viruses with an expanded complement of translation system components.</title>
        <authorList>
            <person name="Schulz F."/>
            <person name="Yutin N."/>
            <person name="Ivanova N.N."/>
            <person name="Ortega D.R."/>
            <person name="Lee T.K."/>
            <person name="Vierheilig J."/>
            <person name="Daims H."/>
            <person name="Horn M."/>
            <person name="Wagner M."/>
            <person name="Jensen G.J."/>
            <person name="Kyrpides N.C."/>
            <person name="Koonin E.V."/>
            <person name="Woyke T."/>
        </authorList>
    </citation>
    <scope>NUCLEOTIDE SEQUENCE</scope>
    <source>
        <strain evidence="1">CTV1</strain>
    </source>
</reference>
<evidence type="ECO:0000313" key="1">
    <source>
        <dbReference type="EMBL" id="ARF09072.1"/>
    </source>
</evidence>
<proteinExistence type="predicted"/>
<sequence>MDYEYKYLKYKHKYLSLQGAGLSDEQNKTALLLQTRKIIKKILSSILVDTDCCYNDLNKIDSKSSGIINKSADVFLYLGPLIKNFNLFFVNLDNVIHGYRNRINKIVTKIIEEQKKDRKGVFEDEYVKKIFEEKNYSSEGISSPRLESQLYINNLIFVIKYRIHKIKDLKIDDYLSDFETFIYNPIKEIFNLYINMLNQTAKDWKKTGVPRNYKINNVQDFKRSTDEKSCLKIDNKNIECCDPKLDVSNCYTKIGEKIKTFKNLLNESKNNKKFAIYKKEMEKLEKDYNTAIKNMEPSFFSRLFTKNKNIDLKKKSKIELDYVQPELSQLNSLDTL</sequence>
<gene>
    <name evidence="1" type="ORF">Catovirus_2_21</name>
</gene>
<organism evidence="1">
    <name type="scientific">Catovirus CTV1</name>
    <dbReference type="NCBI Taxonomy" id="1977631"/>
    <lineage>
        <taxon>Viruses</taxon>
        <taxon>Varidnaviria</taxon>
        <taxon>Bamfordvirae</taxon>
        <taxon>Nucleocytoviricota</taxon>
        <taxon>Megaviricetes</taxon>
        <taxon>Imitervirales</taxon>
        <taxon>Mimiviridae</taxon>
        <taxon>Klosneuvirinae</taxon>
        <taxon>Catovirus</taxon>
    </lineage>
</organism>
<protein>
    <submittedName>
        <fullName evidence="1">Uncharacterized protein</fullName>
    </submittedName>
</protein>
<name>A0A1V0SBJ2_9VIRU</name>
<accession>A0A1V0SBJ2</accession>
<dbReference type="EMBL" id="KY684084">
    <property type="protein sequence ID" value="ARF09072.1"/>
    <property type="molecule type" value="Genomic_DNA"/>
</dbReference>